<dbReference type="InterPro" id="IPR032823">
    <property type="entry name" value="BCA_ABC_TP_C"/>
</dbReference>
<dbReference type="Pfam" id="PF12399">
    <property type="entry name" value="BCA_ABC_TP_C"/>
    <property type="match status" value="1"/>
</dbReference>
<evidence type="ECO:0000256" key="1">
    <source>
        <dbReference type="ARBA" id="ARBA00022448"/>
    </source>
</evidence>
<dbReference type="PANTHER" id="PTHR45772">
    <property type="entry name" value="CONSERVED COMPONENT OF ABC TRANSPORTER FOR NATURAL AMINO ACIDS-RELATED"/>
    <property type="match status" value="1"/>
</dbReference>
<gene>
    <name evidence="6" type="ORF">RY831_00580</name>
</gene>
<dbReference type="InterPro" id="IPR003593">
    <property type="entry name" value="AAA+_ATPase"/>
</dbReference>
<dbReference type="Pfam" id="PF00005">
    <property type="entry name" value="ABC_tran"/>
    <property type="match status" value="1"/>
</dbReference>
<keyword evidence="3" id="KW-0547">Nucleotide-binding</keyword>
<accession>A0ABU6J1Z5</accession>
<comment type="caution">
    <text evidence="6">The sequence shown here is derived from an EMBL/GenBank/DDBJ whole genome shotgun (WGS) entry which is preliminary data.</text>
</comment>
<evidence type="ECO:0000256" key="2">
    <source>
        <dbReference type="ARBA" id="ARBA00022475"/>
    </source>
</evidence>
<feature type="domain" description="ABC transporter" evidence="5">
    <location>
        <begin position="6"/>
        <end position="237"/>
    </location>
</feature>
<organism evidence="6 7">
    <name type="scientific">Noviherbaspirillum album</name>
    <dbReference type="NCBI Taxonomy" id="3080276"/>
    <lineage>
        <taxon>Bacteria</taxon>
        <taxon>Pseudomonadati</taxon>
        <taxon>Pseudomonadota</taxon>
        <taxon>Betaproteobacteria</taxon>
        <taxon>Burkholderiales</taxon>
        <taxon>Oxalobacteraceae</taxon>
        <taxon>Noviherbaspirillum</taxon>
    </lineage>
</organism>
<evidence type="ECO:0000259" key="5">
    <source>
        <dbReference type="PROSITE" id="PS50893"/>
    </source>
</evidence>
<evidence type="ECO:0000256" key="4">
    <source>
        <dbReference type="ARBA" id="ARBA00022840"/>
    </source>
</evidence>
<dbReference type="InterPro" id="IPR051120">
    <property type="entry name" value="ABC_AA/LPS_Transport"/>
</dbReference>
<keyword evidence="7" id="KW-1185">Reference proteome</keyword>
<protein>
    <submittedName>
        <fullName evidence="6">ABC transporter ATP-binding protein</fullName>
    </submittedName>
</protein>
<evidence type="ECO:0000256" key="3">
    <source>
        <dbReference type="ARBA" id="ARBA00022741"/>
    </source>
</evidence>
<reference evidence="6 7" key="1">
    <citation type="submission" date="2023-10" db="EMBL/GenBank/DDBJ databases">
        <title>Noviherbaspirillum sp. CPCC 100848 genome assembly.</title>
        <authorList>
            <person name="Li X.Y."/>
            <person name="Fang X.M."/>
        </authorList>
    </citation>
    <scope>NUCLEOTIDE SEQUENCE [LARGE SCALE GENOMIC DNA]</scope>
    <source>
        <strain evidence="6 7">CPCC 100848</strain>
    </source>
</reference>
<dbReference type="Gene3D" id="3.40.50.300">
    <property type="entry name" value="P-loop containing nucleotide triphosphate hydrolases"/>
    <property type="match status" value="1"/>
</dbReference>
<dbReference type="InterPro" id="IPR003439">
    <property type="entry name" value="ABC_transporter-like_ATP-bd"/>
</dbReference>
<dbReference type="EMBL" id="JAWIIV010000001">
    <property type="protein sequence ID" value="MEC4717637.1"/>
    <property type="molecule type" value="Genomic_DNA"/>
</dbReference>
<evidence type="ECO:0000313" key="7">
    <source>
        <dbReference type="Proteomes" id="UP001352263"/>
    </source>
</evidence>
<sequence>MSTSMLSVRGLGMQFGGLKALSDVTMEVATGEFVGVIGPNGAGKTTFFHAISGVHVPTSGTVRIRGQEMQGNSPDAFCRAGVARTFQTPRIFGDMTVLENVRFAFMFGNRGGDAALVDKVIEETHLSGLRGETAGELPPARQRQLEIAMALATAPRLLLLDEVAAGLTEGEVEDVARLIRRLRDTYGLTVVWIEHAVRTLMKTVDRVAVLNFGQLLADGTPAQIAADPKVISAYLGDEVDDADKADKVDEVSQ</sequence>
<dbReference type="Proteomes" id="UP001352263">
    <property type="component" value="Unassembled WGS sequence"/>
</dbReference>
<dbReference type="RefSeq" id="WP_326504389.1">
    <property type="nucleotide sequence ID" value="NZ_JAWIIV010000001.1"/>
</dbReference>
<evidence type="ECO:0000313" key="6">
    <source>
        <dbReference type="EMBL" id="MEC4717637.1"/>
    </source>
</evidence>
<keyword evidence="4 6" id="KW-0067">ATP-binding</keyword>
<proteinExistence type="predicted"/>
<dbReference type="CDD" id="cd03219">
    <property type="entry name" value="ABC_Mj1267_LivG_branched"/>
    <property type="match status" value="1"/>
</dbReference>
<dbReference type="InterPro" id="IPR027417">
    <property type="entry name" value="P-loop_NTPase"/>
</dbReference>
<keyword evidence="2" id="KW-1003">Cell membrane</keyword>
<name>A0ABU6J1Z5_9BURK</name>
<dbReference type="PROSITE" id="PS50893">
    <property type="entry name" value="ABC_TRANSPORTER_2"/>
    <property type="match status" value="1"/>
</dbReference>
<dbReference type="GO" id="GO:0005524">
    <property type="term" value="F:ATP binding"/>
    <property type="evidence" value="ECO:0007669"/>
    <property type="project" value="UniProtKB-KW"/>
</dbReference>
<dbReference type="SMART" id="SM00382">
    <property type="entry name" value="AAA"/>
    <property type="match status" value="1"/>
</dbReference>
<dbReference type="SUPFAM" id="SSF52540">
    <property type="entry name" value="P-loop containing nucleoside triphosphate hydrolases"/>
    <property type="match status" value="1"/>
</dbReference>
<keyword evidence="2" id="KW-0472">Membrane</keyword>
<keyword evidence="1" id="KW-0813">Transport</keyword>
<dbReference type="PANTHER" id="PTHR45772:SF7">
    <property type="entry name" value="AMINO ACID ABC TRANSPORTER ATP-BINDING PROTEIN"/>
    <property type="match status" value="1"/>
</dbReference>